<evidence type="ECO:0008006" key="4">
    <source>
        <dbReference type="Google" id="ProtNLM"/>
    </source>
</evidence>
<dbReference type="RefSeq" id="WP_093835001.1">
    <property type="nucleotide sequence ID" value="NZ_FOLQ01000045.1"/>
</dbReference>
<proteinExistence type="predicted"/>
<protein>
    <recommendedName>
        <fullName evidence="4">Peptidase inhibitor family I36</fullName>
    </recommendedName>
</protein>
<keyword evidence="1" id="KW-0732">Signal</keyword>
<evidence type="ECO:0000313" key="3">
    <source>
        <dbReference type="Proteomes" id="UP000198598"/>
    </source>
</evidence>
<dbReference type="AlphaFoldDB" id="A0A1I2HNS7"/>
<accession>A0A1I2HNS7</accession>
<name>A0A1I2HNS7_9BACT</name>
<dbReference type="EMBL" id="FOLQ01000045">
    <property type="protein sequence ID" value="SFF30477.1"/>
    <property type="molecule type" value="Genomic_DNA"/>
</dbReference>
<gene>
    <name evidence="2" type="ORF">SAMN05216167_1452</name>
</gene>
<evidence type="ECO:0000313" key="2">
    <source>
        <dbReference type="EMBL" id="SFF30477.1"/>
    </source>
</evidence>
<dbReference type="PROSITE" id="PS51257">
    <property type="entry name" value="PROKAR_LIPOPROTEIN"/>
    <property type="match status" value="1"/>
</dbReference>
<organism evidence="2 3">
    <name type="scientific">Spirosoma endophyticum</name>
    <dbReference type="NCBI Taxonomy" id="662367"/>
    <lineage>
        <taxon>Bacteria</taxon>
        <taxon>Pseudomonadati</taxon>
        <taxon>Bacteroidota</taxon>
        <taxon>Cytophagia</taxon>
        <taxon>Cytophagales</taxon>
        <taxon>Cytophagaceae</taxon>
        <taxon>Spirosoma</taxon>
    </lineage>
</organism>
<dbReference type="OrthoDB" id="965665at2"/>
<evidence type="ECO:0000256" key="1">
    <source>
        <dbReference type="SAM" id="SignalP"/>
    </source>
</evidence>
<keyword evidence="3" id="KW-1185">Reference proteome</keyword>
<dbReference type="Proteomes" id="UP000198598">
    <property type="component" value="Unassembled WGS sequence"/>
</dbReference>
<feature type="chain" id="PRO_5011572181" description="Peptidase inhibitor family I36" evidence="1">
    <location>
        <begin position="21"/>
        <end position="147"/>
    </location>
</feature>
<feature type="signal peptide" evidence="1">
    <location>
        <begin position="1"/>
        <end position="20"/>
    </location>
</feature>
<reference evidence="2 3" key="1">
    <citation type="submission" date="2016-10" db="EMBL/GenBank/DDBJ databases">
        <authorList>
            <person name="de Groot N.N."/>
        </authorList>
    </citation>
    <scope>NUCLEOTIDE SEQUENCE [LARGE SCALE GENOMIC DNA]</scope>
    <source>
        <strain evidence="2 3">DSM 26130</strain>
    </source>
</reference>
<sequence length="147" mass="16426">MKINKIMVLCLVALTSMAMGLGCHKDSLPPCEGGNCCWQGGGPEFVKRVDGARAEYGGSGFSLMEPISVTNGYESHSVLLCPVLEDMVRKKKLFNNYTAVGNQVRLIDSTRLYRYRVWGIIYKMNNIIGIIPRPTYAISIDRIEDFQ</sequence>